<dbReference type="EMBL" id="BGPR01000002">
    <property type="protein sequence ID" value="GBL72661.1"/>
    <property type="molecule type" value="Genomic_DNA"/>
</dbReference>
<protein>
    <recommendedName>
        <fullName evidence="3">MULE transposase domain-containing protein</fullName>
    </recommendedName>
</protein>
<dbReference type="AlphaFoldDB" id="A0A4Y1ZYS6"/>
<gene>
    <name evidence="1" type="ORF">AVEN_127911_1</name>
</gene>
<evidence type="ECO:0000313" key="2">
    <source>
        <dbReference type="Proteomes" id="UP000499080"/>
    </source>
</evidence>
<comment type="caution">
    <text evidence="1">The sequence shown here is derived from an EMBL/GenBank/DDBJ whole genome shotgun (WGS) entry which is preliminary data.</text>
</comment>
<evidence type="ECO:0000313" key="1">
    <source>
        <dbReference type="EMBL" id="GBL72661.1"/>
    </source>
</evidence>
<sequence>MIQKLKEKIPTYPEEGITVQMNEDPFAVLILTPLMIYAHGIQECENIVFVDSTSSCDSESHCITLMLKPCAAGSTPIAILITKGETENLYGWVQFAERNSKNLFQWERSSKYFFDWQIFS</sequence>
<dbReference type="Proteomes" id="UP000499080">
    <property type="component" value="Unassembled WGS sequence"/>
</dbReference>
<dbReference type="OrthoDB" id="6436300at2759"/>
<keyword evidence="2" id="KW-1185">Reference proteome</keyword>
<name>A0A4Y1ZYS6_ARAVE</name>
<accession>A0A4Y1ZYS6</accession>
<evidence type="ECO:0008006" key="3">
    <source>
        <dbReference type="Google" id="ProtNLM"/>
    </source>
</evidence>
<organism evidence="1 2">
    <name type="scientific">Araneus ventricosus</name>
    <name type="common">Orbweaver spider</name>
    <name type="synonym">Epeira ventricosa</name>
    <dbReference type="NCBI Taxonomy" id="182803"/>
    <lineage>
        <taxon>Eukaryota</taxon>
        <taxon>Metazoa</taxon>
        <taxon>Ecdysozoa</taxon>
        <taxon>Arthropoda</taxon>
        <taxon>Chelicerata</taxon>
        <taxon>Arachnida</taxon>
        <taxon>Araneae</taxon>
        <taxon>Araneomorphae</taxon>
        <taxon>Entelegynae</taxon>
        <taxon>Araneoidea</taxon>
        <taxon>Araneidae</taxon>
        <taxon>Araneus</taxon>
    </lineage>
</organism>
<proteinExistence type="predicted"/>
<reference evidence="1 2" key="1">
    <citation type="journal article" date="2019" name="Sci. Rep.">
        <title>Orb-weaving spider Araneus ventricosus genome elucidates the spidroin gene catalogue.</title>
        <authorList>
            <person name="Kono N."/>
            <person name="Nakamura H."/>
            <person name="Ohtoshi R."/>
            <person name="Moran D.A.P."/>
            <person name="Shinohara A."/>
            <person name="Yoshida Y."/>
            <person name="Fujiwara M."/>
            <person name="Mori M."/>
            <person name="Tomita M."/>
            <person name="Arakawa K."/>
        </authorList>
    </citation>
    <scope>NUCLEOTIDE SEQUENCE [LARGE SCALE GENOMIC DNA]</scope>
</reference>